<dbReference type="EMBL" id="SZYD01000017">
    <property type="protein sequence ID" value="KAD3067560.1"/>
    <property type="molecule type" value="Genomic_DNA"/>
</dbReference>
<dbReference type="GO" id="GO:0009535">
    <property type="term" value="C:chloroplast thylakoid membrane"/>
    <property type="evidence" value="ECO:0007669"/>
    <property type="project" value="TreeGrafter"/>
</dbReference>
<feature type="region of interest" description="Disordered" evidence="1">
    <location>
        <begin position="159"/>
        <end position="194"/>
    </location>
</feature>
<dbReference type="GO" id="GO:0032544">
    <property type="term" value="P:plastid translation"/>
    <property type="evidence" value="ECO:0007669"/>
    <property type="project" value="TreeGrafter"/>
</dbReference>
<evidence type="ECO:0000256" key="1">
    <source>
        <dbReference type="SAM" id="MobiDB-lite"/>
    </source>
</evidence>
<dbReference type="PANTHER" id="PTHR34678">
    <property type="entry name" value="50S RIBOSOMAL PROTEIN 5, CHLOROPLASTIC"/>
    <property type="match status" value="1"/>
</dbReference>
<accession>A0A5N6M0X2</accession>
<keyword evidence="3" id="KW-1185">Reference proteome</keyword>
<dbReference type="AlphaFoldDB" id="A0A5N6M0X2"/>
<evidence type="ECO:0000313" key="2">
    <source>
        <dbReference type="EMBL" id="KAD3067560.1"/>
    </source>
</evidence>
<evidence type="ECO:0000313" key="3">
    <source>
        <dbReference type="Proteomes" id="UP000326396"/>
    </source>
</evidence>
<dbReference type="Proteomes" id="UP000326396">
    <property type="component" value="Linkage Group LG7"/>
</dbReference>
<dbReference type="InterPro" id="IPR040307">
    <property type="entry name" value="Ribosomal_cL37"/>
</dbReference>
<dbReference type="OrthoDB" id="782293at2759"/>
<reference evidence="2 3" key="1">
    <citation type="submission" date="2019-05" db="EMBL/GenBank/DDBJ databases">
        <title>Mikania micrantha, genome provides insights into the molecular mechanism of rapid growth.</title>
        <authorList>
            <person name="Liu B."/>
        </authorList>
    </citation>
    <scope>NUCLEOTIDE SEQUENCE [LARGE SCALE GENOMIC DNA]</scope>
    <source>
        <strain evidence="2">NLD-2019</strain>
        <tissue evidence="2">Leaf</tissue>
    </source>
</reference>
<organism evidence="2 3">
    <name type="scientific">Mikania micrantha</name>
    <name type="common">bitter vine</name>
    <dbReference type="NCBI Taxonomy" id="192012"/>
    <lineage>
        <taxon>Eukaryota</taxon>
        <taxon>Viridiplantae</taxon>
        <taxon>Streptophyta</taxon>
        <taxon>Embryophyta</taxon>
        <taxon>Tracheophyta</taxon>
        <taxon>Spermatophyta</taxon>
        <taxon>Magnoliopsida</taxon>
        <taxon>eudicotyledons</taxon>
        <taxon>Gunneridae</taxon>
        <taxon>Pentapetalae</taxon>
        <taxon>asterids</taxon>
        <taxon>campanulids</taxon>
        <taxon>Asterales</taxon>
        <taxon>Asteraceae</taxon>
        <taxon>Asteroideae</taxon>
        <taxon>Heliantheae alliance</taxon>
        <taxon>Eupatorieae</taxon>
        <taxon>Mikania</taxon>
    </lineage>
</organism>
<dbReference type="CDD" id="cd23709">
    <property type="entry name" value="Psrp5_CTD"/>
    <property type="match status" value="1"/>
</dbReference>
<comment type="caution">
    <text evidence="2">The sequence shown here is derived from an EMBL/GenBank/DDBJ whole genome shotgun (WGS) entry which is preliminary data.</text>
</comment>
<name>A0A5N6M0X2_9ASTR</name>
<gene>
    <name evidence="2" type="ORF">E3N88_35440</name>
</gene>
<dbReference type="PANTHER" id="PTHR34678:SF1">
    <property type="entry name" value="LARGE RIBOSOMAL SUBUNIT PROTEIN CL37"/>
    <property type="match status" value="1"/>
</dbReference>
<protein>
    <submittedName>
        <fullName evidence="2">Uncharacterized protein</fullName>
    </submittedName>
</protein>
<feature type="region of interest" description="Disordered" evidence="1">
    <location>
        <begin position="115"/>
        <end position="142"/>
    </location>
</feature>
<feature type="compositionally biased region" description="Low complexity" evidence="1">
    <location>
        <begin position="133"/>
        <end position="142"/>
    </location>
</feature>
<sequence length="194" mass="21828">MKSKGRDDSLPMGYDCEEFADRLHQIKPIQNQELQLTDGTMLVLHFPPIPQTLSCQLSSSRLPSAVTPNSSALVSRLGHRRNSVNLQTTLFNGVHIQGFKQRGATVVKASADIDGAEAESTSDPPSKTKDESSSSSLSVEELPLESKLQLKLEQKMKMKLAKKIRLRRKRLVRKRQLRKKGRWPPSKMKKNKNV</sequence>
<proteinExistence type="predicted"/>